<proteinExistence type="predicted"/>
<comment type="caution">
    <text evidence="1">The sequence shown here is derived from an EMBL/GenBank/DDBJ whole genome shotgun (WGS) entry which is preliminary data.</text>
</comment>
<evidence type="ECO:0008006" key="3">
    <source>
        <dbReference type="Google" id="ProtNLM"/>
    </source>
</evidence>
<name>A0AAE4Y9P6_9RHOB</name>
<dbReference type="EMBL" id="JAABNR010000006">
    <property type="protein sequence ID" value="NBZ87431.1"/>
    <property type="molecule type" value="Genomic_DNA"/>
</dbReference>
<dbReference type="AlphaFoldDB" id="A0AAE4Y9P6"/>
<evidence type="ECO:0000313" key="2">
    <source>
        <dbReference type="Proteomes" id="UP001193501"/>
    </source>
</evidence>
<gene>
    <name evidence="1" type="ORF">GV832_07545</name>
</gene>
<keyword evidence="2" id="KW-1185">Reference proteome</keyword>
<organism evidence="1 2">
    <name type="scientific">Stagnihabitans tardus</name>
    <dbReference type="NCBI Taxonomy" id="2699202"/>
    <lineage>
        <taxon>Bacteria</taxon>
        <taxon>Pseudomonadati</taxon>
        <taxon>Pseudomonadota</taxon>
        <taxon>Alphaproteobacteria</taxon>
        <taxon>Rhodobacterales</taxon>
        <taxon>Paracoccaceae</taxon>
        <taxon>Stagnihabitans</taxon>
    </lineage>
</organism>
<dbReference type="RefSeq" id="WP_168774249.1">
    <property type="nucleotide sequence ID" value="NZ_JAABNR010000006.1"/>
</dbReference>
<protein>
    <recommendedName>
        <fullName evidence="3">Phytanoyl-CoA dioxygenase</fullName>
    </recommendedName>
</protein>
<accession>A0AAE4Y9P6</accession>
<sequence length="245" mass="26706">MTPIPDTGYRLCQSSAIADWARAAHGPAIRALQDEPRRHGGTWAVGLDLLPNAPDGSIGAALPWQDLGLDPQPLHPAQLSAVFQGYPRRDPDETEAAHRFRITRDATHLDGLLPLGPDKRRFMKEPHAWILGLALTESDAAPLVVWEGSHHLIRAALARALAPHDPATWGDVDLTEAYAEARRVVFASCKRVALPQKPGQAVILHRMALHGVAPWAEGASAPPEGRIVAYFRPLLPSVEAWLRLP</sequence>
<dbReference type="SUPFAM" id="SSF51197">
    <property type="entry name" value="Clavaminate synthase-like"/>
    <property type="match status" value="1"/>
</dbReference>
<reference evidence="1" key="1">
    <citation type="submission" date="2020-01" db="EMBL/GenBank/DDBJ databases">
        <authorList>
            <person name="Chen W.-M."/>
        </authorList>
    </citation>
    <scope>NUCLEOTIDE SEQUENCE</scope>
    <source>
        <strain evidence="1">CYK-10</strain>
    </source>
</reference>
<evidence type="ECO:0000313" key="1">
    <source>
        <dbReference type="EMBL" id="NBZ87431.1"/>
    </source>
</evidence>
<dbReference type="Proteomes" id="UP001193501">
    <property type="component" value="Unassembled WGS sequence"/>
</dbReference>